<dbReference type="InterPro" id="IPR041588">
    <property type="entry name" value="Integrase_H2C2"/>
</dbReference>
<dbReference type="Proteomes" id="UP000230066">
    <property type="component" value="Unassembled WGS sequence"/>
</dbReference>
<dbReference type="AlphaFoldDB" id="A0A4E0RXN4"/>
<feature type="non-terminal residue" evidence="2">
    <location>
        <position position="1"/>
    </location>
</feature>
<gene>
    <name evidence="2" type="ORF">D915_008555</name>
</gene>
<protein>
    <submittedName>
        <fullName evidence="2">KRAB-A domain-containing protein</fullName>
    </submittedName>
</protein>
<dbReference type="Gene3D" id="3.30.420.10">
    <property type="entry name" value="Ribonuclease H-like superfamily/Ribonuclease H"/>
    <property type="match status" value="1"/>
</dbReference>
<feature type="domain" description="Integrase zinc-binding" evidence="1">
    <location>
        <begin position="11"/>
        <end position="67"/>
    </location>
</feature>
<accession>A0A4E0RXN4</accession>
<evidence type="ECO:0000313" key="2">
    <source>
        <dbReference type="EMBL" id="THD20670.1"/>
    </source>
</evidence>
<dbReference type="InterPro" id="IPR036397">
    <property type="entry name" value="RNaseH_sf"/>
</dbReference>
<proteinExistence type="predicted"/>
<dbReference type="Gene3D" id="1.10.340.70">
    <property type="match status" value="1"/>
</dbReference>
<organism evidence="2 3">
    <name type="scientific">Fasciola hepatica</name>
    <name type="common">Liver fluke</name>
    <dbReference type="NCBI Taxonomy" id="6192"/>
    <lineage>
        <taxon>Eukaryota</taxon>
        <taxon>Metazoa</taxon>
        <taxon>Spiralia</taxon>
        <taxon>Lophotrochozoa</taxon>
        <taxon>Platyhelminthes</taxon>
        <taxon>Trematoda</taxon>
        <taxon>Digenea</taxon>
        <taxon>Plagiorchiida</taxon>
        <taxon>Echinostomata</taxon>
        <taxon>Echinostomatoidea</taxon>
        <taxon>Fasciolidae</taxon>
        <taxon>Fasciola</taxon>
    </lineage>
</organism>
<comment type="caution">
    <text evidence="2">The sequence shown here is derived from an EMBL/GenBank/DDBJ whole genome shotgun (WGS) entry which is preliminary data.</text>
</comment>
<dbReference type="PANTHER" id="PTHR47266">
    <property type="entry name" value="ENDONUCLEASE-RELATED"/>
    <property type="match status" value="1"/>
</dbReference>
<name>A0A4E0RXN4_FASHE</name>
<sequence length="340" mass="39084">NDQGHPPRIVVPRALVAEVVAQTLLDTGHVGQCKKEAAIRQSCWWPTIHRDVTAYRQNCKVCQRVKNLTPQRKARLQPVTSQGPNHRVGIDIVGPLPLPKQGHRYIPVFVDYFTKRCEQILLNSRVCIRSPRPLFVGGYVVAEQHISFTRIRGQHSKTTCLKLFSICYTLLRLELRPTTLKATDWSNEPMAHLEILCKQLSIVISRTNRTRICQWPSSPIALHLILLSGFPPLFFALGMNLDSHRKFSHHWHRRKRSIWSPLSANRSNVCRPPFELRVTQYKVPTNIKNLGMIEVLRTPKYATGDLALLYRSRPAPGVSHKLNQPWQNPYIIVYQRSLQV</sequence>
<dbReference type="EMBL" id="JXXN02004338">
    <property type="protein sequence ID" value="THD20670.1"/>
    <property type="molecule type" value="Genomic_DNA"/>
</dbReference>
<dbReference type="SUPFAM" id="SSF53098">
    <property type="entry name" value="Ribonuclease H-like"/>
    <property type="match status" value="1"/>
</dbReference>
<dbReference type="InterPro" id="IPR052160">
    <property type="entry name" value="Gypsy_RT_Integrase-like"/>
</dbReference>
<keyword evidence="3" id="KW-1185">Reference proteome</keyword>
<dbReference type="InterPro" id="IPR012337">
    <property type="entry name" value="RNaseH-like_sf"/>
</dbReference>
<evidence type="ECO:0000259" key="1">
    <source>
        <dbReference type="Pfam" id="PF17921"/>
    </source>
</evidence>
<reference evidence="2" key="1">
    <citation type="submission" date="2019-03" db="EMBL/GenBank/DDBJ databases">
        <title>Improved annotation for the trematode Fasciola hepatica.</title>
        <authorList>
            <person name="Choi Y.-J."/>
            <person name="Martin J."/>
            <person name="Mitreva M."/>
        </authorList>
    </citation>
    <scope>NUCLEOTIDE SEQUENCE [LARGE SCALE GENOMIC DNA]</scope>
</reference>
<dbReference type="GO" id="GO:0003676">
    <property type="term" value="F:nucleic acid binding"/>
    <property type="evidence" value="ECO:0007669"/>
    <property type="project" value="InterPro"/>
</dbReference>
<dbReference type="Pfam" id="PF17921">
    <property type="entry name" value="Integrase_H2C2"/>
    <property type="match status" value="1"/>
</dbReference>
<evidence type="ECO:0000313" key="3">
    <source>
        <dbReference type="Proteomes" id="UP000230066"/>
    </source>
</evidence>